<keyword evidence="1 5" id="KW-0378">Hydrolase</keyword>
<keyword evidence="2" id="KW-0645">Protease</keyword>
<dbReference type="EMBL" id="JBAWKB010000004">
    <property type="protein sequence ID" value="MFH6772830.1"/>
    <property type="molecule type" value="Genomic_DNA"/>
</dbReference>
<dbReference type="InterPro" id="IPR011042">
    <property type="entry name" value="6-blade_b-propeller_TolB-like"/>
</dbReference>
<proteinExistence type="predicted"/>
<keyword evidence="3" id="KW-1133">Transmembrane helix</keyword>
<reference evidence="5 6" key="1">
    <citation type="submission" date="2024-02" db="EMBL/GenBank/DDBJ databases">
        <title>A Gaetbulibacter species isolated from tidal flats and genomic insights of their niches.</title>
        <authorList>
            <person name="Ye Y."/>
        </authorList>
    </citation>
    <scope>NUCLEOTIDE SEQUENCE [LARGE SCALE GENOMIC DNA]</scope>
    <source>
        <strain evidence="5 6">KYW382</strain>
    </source>
</reference>
<name>A0ABW7N247_9FLAO</name>
<accession>A0ABW7N247</accession>
<dbReference type="PANTHER" id="PTHR42776">
    <property type="entry name" value="SERINE PEPTIDASE S9 FAMILY MEMBER"/>
    <property type="match status" value="1"/>
</dbReference>
<dbReference type="InterPro" id="IPR029058">
    <property type="entry name" value="AB_hydrolase_fold"/>
</dbReference>
<feature type="domain" description="Peptidase S9 prolyl oligopeptidase catalytic" evidence="4">
    <location>
        <begin position="456"/>
        <end position="650"/>
    </location>
</feature>
<evidence type="ECO:0000256" key="2">
    <source>
        <dbReference type="ARBA" id="ARBA00022825"/>
    </source>
</evidence>
<dbReference type="Proteomes" id="UP001610100">
    <property type="component" value="Unassembled WGS sequence"/>
</dbReference>
<dbReference type="Pfam" id="PF00326">
    <property type="entry name" value="Peptidase_S9"/>
    <property type="match status" value="1"/>
</dbReference>
<evidence type="ECO:0000313" key="6">
    <source>
        <dbReference type="Proteomes" id="UP001610100"/>
    </source>
</evidence>
<organism evidence="5 6">
    <name type="scientific">Gaetbulibacter aestuarii</name>
    <dbReference type="NCBI Taxonomy" id="1502358"/>
    <lineage>
        <taxon>Bacteria</taxon>
        <taxon>Pseudomonadati</taxon>
        <taxon>Bacteroidota</taxon>
        <taxon>Flavobacteriia</taxon>
        <taxon>Flavobacteriales</taxon>
        <taxon>Flavobacteriaceae</taxon>
        <taxon>Gaetbulibacter</taxon>
    </lineage>
</organism>
<dbReference type="PANTHER" id="PTHR42776:SF27">
    <property type="entry name" value="DIPEPTIDYL PEPTIDASE FAMILY MEMBER 6"/>
    <property type="match status" value="1"/>
</dbReference>
<dbReference type="InterPro" id="IPR011659">
    <property type="entry name" value="WD40"/>
</dbReference>
<evidence type="ECO:0000313" key="5">
    <source>
        <dbReference type="EMBL" id="MFH6772830.1"/>
    </source>
</evidence>
<keyword evidence="3" id="KW-0472">Membrane</keyword>
<feature type="transmembrane region" description="Helical" evidence="3">
    <location>
        <begin position="12"/>
        <end position="31"/>
    </location>
</feature>
<evidence type="ECO:0000256" key="3">
    <source>
        <dbReference type="SAM" id="Phobius"/>
    </source>
</evidence>
<comment type="caution">
    <text evidence="5">The sequence shown here is derived from an EMBL/GenBank/DDBJ whole genome shotgun (WGS) entry which is preliminary data.</text>
</comment>
<evidence type="ECO:0000259" key="4">
    <source>
        <dbReference type="Pfam" id="PF00326"/>
    </source>
</evidence>
<gene>
    <name evidence="5" type="ORF">V8G58_12880</name>
</gene>
<dbReference type="SUPFAM" id="SSF82171">
    <property type="entry name" value="DPP6 N-terminal domain-like"/>
    <property type="match status" value="1"/>
</dbReference>
<sequence length="653" mass="75030">MKKTLRILKKTSIGLLIVILISIVILLIIGVPKPPAITVENVPRLSLSHLKGLYAITKEVEDVNRFRNWHKSEKKMYIQMIENLELRYFILPGPGEKPKLIEGLPASARIRALNPNKDKHELIYAMDMEGNENWQFYRFDIDTEESTLITNGKDKHYAISYNPSGDKIIYTSNRRQLDYFDHYMMDPMILHSEELIRENDGKFYFLDSWSPDGKQIVVRKFVTSTEKQPYLLDIENGELTLLSQDSLSNADYYGFEWTSDGSTLFYPSSYNSEFKKLHERSLVSEEDSVITQNIPWDTKYVTSSPDNKWVVFTVNEDGSDKLYIYNRVKGITSKFDKLPVGNIPYASFYPLEDCTIGFNFIKPSGAMDIYSYNLESEKLIAWLTTDGDANYSDPQTIHYPTFDMDSLTGKTRKITTYYHQPNHEFQKPYPVIINIHGGPESQWGPMRDEEDILDLNRGFAVLKPNVRGSTGYGNTFTDLDNGMLRENSVKDIGELLDWITKQPDLDSKNIFVRGGSYGGYMSLASAMYYSDRIAGVIDMVGISNFVTMMENENKVDRSYEYGDINNPKMRAFLDSISPSNNVNKIKVPVMIIQGKNDPRVPVEQSRLMIDKLKENGNVVWYMEASNEGHNTENLWNSIYTKSAEFEFIDGLME</sequence>
<protein>
    <submittedName>
        <fullName evidence="5">Alpha/beta fold hydrolase</fullName>
    </submittedName>
</protein>
<dbReference type="Gene3D" id="3.40.50.1820">
    <property type="entry name" value="alpha/beta hydrolase"/>
    <property type="match status" value="1"/>
</dbReference>
<keyword evidence="2" id="KW-0720">Serine protease</keyword>
<dbReference type="Gene3D" id="2.120.10.30">
    <property type="entry name" value="TolB, C-terminal domain"/>
    <property type="match status" value="1"/>
</dbReference>
<keyword evidence="6" id="KW-1185">Reference proteome</keyword>
<dbReference type="InterPro" id="IPR001375">
    <property type="entry name" value="Peptidase_S9_cat"/>
</dbReference>
<evidence type="ECO:0000256" key="1">
    <source>
        <dbReference type="ARBA" id="ARBA00022801"/>
    </source>
</evidence>
<dbReference type="GO" id="GO:0016787">
    <property type="term" value="F:hydrolase activity"/>
    <property type="evidence" value="ECO:0007669"/>
    <property type="project" value="UniProtKB-KW"/>
</dbReference>
<keyword evidence="3" id="KW-0812">Transmembrane</keyword>
<dbReference type="RefSeq" id="WP_344741689.1">
    <property type="nucleotide sequence ID" value="NZ_BAABAY010000006.1"/>
</dbReference>
<dbReference type="SUPFAM" id="SSF53474">
    <property type="entry name" value="alpha/beta-Hydrolases"/>
    <property type="match status" value="1"/>
</dbReference>
<dbReference type="Pfam" id="PF07676">
    <property type="entry name" value="PD40"/>
    <property type="match status" value="1"/>
</dbReference>